<proteinExistence type="inferred from homology"/>
<dbReference type="Pfam" id="PF04542">
    <property type="entry name" value="Sigma70_r2"/>
    <property type="match status" value="1"/>
</dbReference>
<comment type="caution">
    <text evidence="7">The sequence shown here is derived from an EMBL/GenBank/DDBJ whole genome shotgun (WGS) entry which is preliminary data.</text>
</comment>
<evidence type="ECO:0000256" key="2">
    <source>
        <dbReference type="ARBA" id="ARBA00023015"/>
    </source>
</evidence>
<dbReference type="PANTHER" id="PTHR43133">
    <property type="entry name" value="RNA POLYMERASE ECF-TYPE SIGMA FACTO"/>
    <property type="match status" value="1"/>
</dbReference>
<dbReference type="InterPro" id="IPR036388">
    <property type="entry name" value="WH-like_DNA-bd_sf"/>
</dbReference>
<reference evidence="7 8" key="1">
    <citation type="submission" date="2020-08" db="EMBL/GenBank/DDBJ databases">
        <title>Genomic Encyclopedia of Type Strains, Phase IV (KMG-V): Genome sequencing to study the core and pangenomes of soil and plant-associated prokaryotes.</title>
        <authorList>
            <person name="Whitman W."/>
        </authorList>
    </citation>
    <scope>NUCLEOTIDE SEQUENCE [LARGE SCALE GENOMIC DNA]</scope>
    <source>
        <strain evidence="7 8">X5P2</strain>
    </source>
</reference>
<dbReference type="InterPro" id="IPR007627">
    <property type="entry name" value="RNA_pol_sigma70_r2"/>
</dbReference>
<feature type="domain" description="RNA polymerase sigma factor 70 region 4 type 2" evidence="6">
    <location>
        <begin position="111"/>
        <end position="162"/>
    </location>
</feature>
<dbReference type="NCBIfam" id="TIGR02937">
    <property type="entry name" value="sigma70-ECF"/>
    <property type="match status" value="1"/>
</dbReference>
<dbReference type="SUPFAM" id="SSF88946">
    <property type="entry name" value="Sigma2 domain of RNA polymerase sigma factors"/>
    <property type="match status" value="1"/>
</dbReference>
<keyword evidence="4" id="KW-0804">Transcription</keyword>
<dbReference type="InterPro" id="IPR013325">
    <property type="entry name" value="RNA_pol_sigma_r2"/>
</dbReference>
<dbReference type="Pfam" id="PF08281">
    <property type="entry name" value="Sigma70_r4_2"/>
    <property type="match status" value="1"/>
</dbReference>
<keyword evidence="2" id="KW-0805">Transcription regulation</keyword>
<evidence type="ECO:0000259" key="5">
    <source>
        <dbReference type="Pfam" id="PF04542"/>
    </source>
</evidence>
<dbReference type="PANTHER" id="PTHR43133:SF59">
    <property type="entry name" value="ECF RNA POLYMERASE SIGMA FACTOR SIGR"/>
    <property type="match status" value="1"/>
</dbReference>
<dbReference type="GO" id="GO:0016987">
    <property type="term" value="F:sigma factor activity"/>
    <property type="evidence" value="ECO:0007669"/>
    <property type="project" value="UniProtKB-KW"/>
</dbReference>
<comment type="similarity">
    <text evidence="1">Belongs to the sigma-70 factor family. ECF subfamily.</text>
</comment>
<gene>
    <name evidence="7" type="ORF">HDF14_002892</name>
</gene>
<evidence type="ECO:0000256" key="3">
    <source>
        <dbReference type="ARBA" id="ARBA00023082"/>
    </source>
</evidence>
<dbReference type="Gene3D" id="1.10.1740.10">
    <property type="match status" value="1"/>
</dbReference>
<dbReference type="GO" id="GO:0003677">
    <property type="term" value="F:DNA binding"/>
    <property type="evidence" value="ECO:0007669"/>
    <property type="project" value="InterPro"/>
</dbReference>
<dbReference type="SUPFAM" id="SSF88659">
    <property type="entry name" value="Sigma3 and sigma4 domains of RNA polymerase sigma factors"/>
    <property type="match status" value="1"/>
</dbReference>
<dbReference type="InterPro" id="IPR039425">
    <property type="entry name" value="RNA_pol_sigma-70-like"/>
</dbReference>
<organism evidence="7 8">
    <name type="scientific">Tunturiibacter gelidiferens</name>
    <dbReference type="NCBI Taxonomy" id="3069689"/>
    <lineage>
        <taxon>Bacteria</taxon>
        <taxon>Pseudomonadati</taxon>
        <taxon>Acidobacteriota</taxon>
        <taxon>Terriglobia</taxon>
        <taxon>Terriglobales</taxon>
        <taxon>Acidobacteriaceae</taxon>
        <taxon>Tunturiibacter</taxon>
    </lineage>
</organism>
<accession>A0A9X0U4D4</accession>
<dbReference type="InterPro" id="IPR014284">
    <property type="entry name" value="RNA_pol_sigma-70_dom"/>
</dbReference>
<dbReference type="Gene3D" id="1.10.10.10">
    <property type="entry name" value="Winged helix-like DNA-binding domain superfamily/Winged helix DNA-binding domain"/>
    <property type="match status" value="1"/>
</dbReference>
<protein>
    <submittedName>
        <fullName evidence="7">RNA polymerase sigma-70 factor (ECF subfamily)</fullName>
    </submittedName>
</protein>
<keyword evidence="8" id="KW-1185">Reference proteome</keyword>
<evidence type="ECO:0000256" key="4">
    <source>
        <dbReference type="ARBA" id="ARBA00023163"/>
    </source>
</evidence>
<dbReference type="InterPro" id="IPR013324">
    <property type="entry name" value="RNA_pol_sigma_r3/r4-like"/>
</dbReference>
<dbReference type="Proteomes" id="UP000535182">
    <property type="component" value="Unassembled WGS sequence"/>
</dbReference>
<dbReference type="GO" id="GO:0006352">
    <property type="term" value="P:DNA-templated transcription initiation"/>
    <property type="evidence" value="ECO:0007669"/>
    <property type="project" value="InterPro"/>
</dbReference>
<keyword evidence="3" id="KW-0731">Sigma factor</keyword>
<evidence type="ECO:0000256" key="1">
    <source>
        <dbReference type="ARBA" id="ARBA00010641"/>
    </source>
</evidence>
<evidence type="ECO:0000313" key="7">
    <source>
        <dbReference type="EMBL" id="MBB5329274.1"/>
    </source>
</evidence>
<dbReference type="AlphaFoldDB" id="A0A9X0U4D4"/>
<dbReference type="CDD" id="cd06171">
    <property type="entry name" value="Sigma70_r4"/>
    <property type="match status" value="1"/>
</dbReference>
<evidence type="ECO:0000313" key="8">
    <source>
        <dbReference type="Proteomes" id="UP000535182"/>
    </source>
</evidence>
<name>A0A9X0U4D4_9BACT</name>
<dbReference type="InterPro" id="IPR013249">
    <property type="entry name" value="RNA_pol_sigma70_r4_t2"/>
</dbReference>
<dbReference type="EMBL" id="JACHEB010000006">
    <property type="protein sequence ID" value="MBB5329274.1"/>
    <property type="molecule type" value="Genomic_DNA"/>
</dbReference>
<sequence>MDPEFFEQLAMPLFDQLYNFAHWLTGDRTDAEDLVQETYAKALKGFRSFQQGTNLRAWMYRILRNTFHTSRTGLAAQNTSSLEEEEAQGNAVTAHTVTPELLLLQQEDQQTVLKALAALPVPYREIILLCEVEELSYREIAQVLDVPIGTVMSRLSRARTALRQPQKTNPLGRPIDARTL</sequence>
<dbReference type="RefSeq" id="WP_183977634.1">
    <property type="nucleotide sequence ID" value="NZ_JACHEB010000006.1"/>
</dbReference>
<feature type="domain" description="RNA polymerase sigma-70 region 2" evidence="5">
    <location>
        <begin position="15"/>
        <end position="69"/>
    </location>
</feature>
<evidence type="ECO:0000259" key="6">
    <source>
        <dbReference type="Pfam" id="PF08281"/>
    </source>
</evidence>